<comment type="subcellular location">
    <subcellularLocation>
        <location evidence="1">Membrane</location>
        <topology evidence="1">Single-pass membrane protein</topology>
    </subcellularLocation>
</comment>
<dbReference type="eggNOG" id="COG0810">
    <property type="taxonomic scope" value="Bacteria"/>
</dbReference>
<organism evidence="5 6">
    <name type="scientific">Acinetobacter bouvetii DSM 14964 = CIP 107468</name>
    <dbReference type="NCBI Taxonomy" id="1120925"/>
    <lineage>
        <taxon>Bacteria</taxon>
        <taxon>Pseudomonadati</taxon>
        <taxon>Pseudomonadota</taxon>
        <taxon>Gammaproteobacteria</taxon>
        <taxon>Moraxellales</taxon>
        <taxon>Moraxellaceae</taxon>
        <taxon>Acinetobacter</taxon>
    </lineage>
</organism>
<evidence type="ECO:0000256" key="1">
    <source>
        <dbReference type="ARBA" id="ARBA00004167"/>
    </source>
</evidence>
<comment type="caution">
    <text evidence="5">The sequence shown here is derived from an EMBL/GenBank/DDBJ whole genome shotgun (WGS) entry which is preliminary data.</text>
</comment>
<evidence type="ECO:0000256" key="3">
    <source>
        <dbReference type="ARBA" id="ARBA00022989"/>
    </source>
</evidence>
<gene>
    <name evidence="5" type="ORF">F941_00541</name>
</gene>
<keyword evidence="3" id="KW-1133">Transmembrane helix</keyword>
<dbReference type="AlphaFoldDB" id="N9DMA3"/>
<keyword evidence="2" id="KW-0812">Transmembrane</keyword>
<reference evidence="5 6" key="1">
    <citation type="submission" date="2013-02" db="EMBL/GenBank/DDBJ databases">
        <title>The Genome Sequence of Acinetobacter bouvetii CIP 107468.</title>
        <authorList>
            <consortium name="The Broad Institute Genome Sequencing Platform"/>
            <consortium name="The Broad Institute Genome Sequencing Center for Infectious Disease"/>
            <person name="Cerqueira G."/>
            <person name="Feldgarden M."/>
            <person name="Courvalin P."/>
            <person name="Perichon B."/>
            <person name="Grillot-Courvalin C."/>
            <person name="Clermont D."/>
            <person name="Rocha E."/>
            <person name="Yoon E.-J."/>
            <person name="Nemec A."/>
            <person name="Walker B."/>
            <person name="Young S.K."/>
            <person name="Zeng Q."/>
            <person name="Gargeya S."/>
            <person name="Fitzgerald M."/>
            <person name="Haas B."/>
            <person name="Abouelleil A."/>
            <person name="Alvarado L."/>
            <person name="Arachchi H.M."/>
            <person name="Berlin A.M."/>
            <person name="Chapman S.B."/>
            <person name="Dewar J."/>
            <person name="Goldberg J."/>
            <person name="Griggs A."/>
            <person name="Gujja S."/>
            <person name="Hansen M."/>
            <person name="Howarth C."/>
            <person name="Imamovic A."/>
            <person name="Larimer J."/>
            <person name="McCowan C."/>
            <person name="Murphy C."/>
            <person name="Neiman D."/>
            <person name="Pearson M."/>
            <person name="Priest M."/>
            <person name="Roberts A."/>
            <person name="Saif S."/>
            <person name="Shea T."/>
            <person name="Sisk P."/>
            <person name="Sykes S."/>
            <person name="Wortman J."/>
            <person name="Nusbaum C."/>
            <person name="Birren B."/>
        </authorList>
    </citation>
    <scope>NUCLEOTIDE SEQUENCE [LARGE SCALE GENOMIC DNA]</scope>
    <source>
        <strain evidence="5 6">CIP 107468</strain>
    </source>
</reference>
<dbReference type="SUPFAM" id="SSF74653">
    <property type="entry name" value="TolA/TonB C-terminal domain"/>
    <property type="match status" value="1"/>
</dbReference>
<proteinExistence type="predicted"/>
<name>N9DMA3_9GAMM</name>
<evidence type="ECO:0008006" key="7">
    <source>
        <dbReference type="Google" id="ProtNLM"/>
    </source>
</evidence>
<keyword evidence="6" id="KW-1185">Reference proteome</keyword>
<sequence>MLYIHFKLSYPVQKFGKYINKYLMKRIFLLSFLLCLHSLNLTQANTLTHPAKQEMASHSSVNWANRPILKISNDDLQNQNRNIVFKLYVLDTGTIVKTEVVQSSGLAALDQKVEKALLKAKFKPYIENNTAYPFIAVQPFSFQVSEDTRPWWKRFFGLH</sequence>
<accession>N9DMA3</accession>
<dbReference type="OrthoDB" id="9792439at2"/>
<dbReference type="NCBIfam" id="TIGR01352">
    <property type="entry name" value="tonB_Cterm"/>
    <property type="match status" value="1"/>
</dbReference>
<keyword evidence="4" id="KW-0472">Membrane</keyword>
<evidence type="ECO:0000256" key="2">
    <source>
        <dbReference type="ARBA" id="ARBA00022692"/>
    </source>
</evidence>
<dbReference type="Proteomes" id="UP000018460">
    <property type="component" value="Unassembled WGS sequence"/>
</dbReference>
<dbReference type="InterPro" id="IPR006260">
    <property type="entry name" value="TonB/TolA_C"/>
</dbReference>
<evidence type="ECO:0000313" key="6">
    <source>
        <dbReference type="Proteomes" id="UP000018460"/>
    </source>
</evidence>
<evidence type="ECO:0000256" key="4">
    <source>
        <dbReference type="ARBA" id="ARBA00023136"/>
    </source>
</evidence>
<protein>
    <recommendedName>
        <fullName evidence="7">TonB C-terminal domain-containing protein</fullName>
    </recommendedName>
</protein>
<dbReference type="GO" id="GO:0016020">
    <property type="term" value="C:membrane"/>
    <property type="evidence" value="ECO:0007669"/>
    <property type="project" value="UniProtKB-SubCell"/>
</dbReference>
<dbReference type="EMBL" id="APQD01000004">
    <property type="protein sequence ID" value="ENV83844.1"/>
    <property type="molecule type" value="Genomic_DNA"/>
</dbReference>
<evidence type="ECO:0000313" key="5">
    <source>
        <dbReference type="EMBL" id="ENV83844.1"/>
    </source>
</evidence>
<dbReference type="PATRIC" id="fig|1120925.3.peg.591"/>
<dbReference type="Pfam" id="PF13103">
    <property type="entry name" value="TonB_2"/>
    <property type="match status" value="1"/>
</dbReference>
<dbReference type="Gene3D" id="3.30.1150.10">
    <property type="match status" value="1"/>
</dbReference>